<evidence type="ECO:0000256" key="1">
    <source>
        <dbReference type="ARBA" id="ARBA00001971"/>
    </source>
</evidence>
<evidence type="ECO:0000256" key="11">
    <source>
        <dbReference type="ARBA" id="ARBA00023033"/>
    </source>
</evidence>
<comment type="similarity">
    <text evidence="4 14">Belongs to the cytochrome P450 family.</text>
</comment>
<keyword evidence="11 14" id="KW-0503">Monooxygenase</keyword>
<proteinExistence type="inferred from homology"/>
<dbReference type="PANTHER" id="PTHR24292:SF100">
    <property type="entry name" value="CYTOCHROME P450 6A16, ISOFORM B-RELATED"/>
    <property type="match status" value="1"/>
</dbReference>
<dbReference type="PROSITE" id="PS00086">
    <property type="entry name" value="CYTOCHROME_P450"/>
    <property type="match status" value="1"/>
</dbReference>
<feature type="binding site" description="axial binding residue" evidence="13">
    <location>
        <position position="466"/>
    </location>
    <ligand>
        <name>heme</name>
        <dbReference type="ChEBI" id="CHEBI:30413"/>
    </ligand>
    <ligandPart>
        <name>Fe</name>
        <dbReference type="ChEBI" id="CHEBI:18248"/>
    </ligandPart>
</feature>
<dbReference type="RefSeq" id="XP_030385248.1">
    <property type="nucleotide sequence ID" value="XM_030529388.1"/>
</dbReference>
<evidence type="ECO:0000256" key="12">
    <source>
        <dbReference type="ARBA" id="ARBA00023136"/>
    </source>
</evidence>
<evidence type="ECO:0000256" key="10">
    <source>
        <dbReference type="ARBA" id="ARBA00023004"/>
    </source>
</evidence>
<evidence type="ECO:0000256" key="4">
    <source>
        <dbReference type="ARBA" id="ARBA00010617"/>
    </source>
</evidence>
<evidence type="ECO:0000256" key="15">
    <source>
        <dbReference type="SAM" id="Phobius"/>
    </source>
</evidence>
<gene>
    <name evidence="17" type="primary">LOC115632293</name>
</gene>
<dbReference type="PRINTS" id="PR00385">
    <property type="entry name" value="P450"/>
</dbReference>
<keyword evidence="15" id="KW-1133">Transmembrane helix</keyword>
<evidence type="ECO:0000256" key="2">
    <source>
        <dbReference type="ARBA" id="ARBA00004174"/>
    </source>
</evidence>
<organism evidence="16 17">
    <name type="scientific">Drosophila lebanonensis</name>
    <name type="common">Fruit fly</name>
    <name type="synonym">Scaptodrosophila lebanonensis</name>
    <dbReference type="NCBI Taxonomy" id="7225"/>
    <lineage>
        <taxon>Eukaryota</taxon>
        <taxon>Metazoa</taxon>
        <taxon>Ecdysozoa</taxon>
        <taxon>Arthropoda</taxon>
        <taxon>Hexapoda</taxon>
        <taxon>Insecta</taxon>
        <taxon>Pterygota</taxon>
        <taxon>Neoptera</taxon>
        <taxon>Endopterygota</taxon>
        <taxon>Diptera</taxon>
        <taxon>Brachycera</taxon>
        <taxon>Muscomorpha</taxon>
        <taxon>Ephydroidea</taxon>
        <taxon>Drosophilidae</taxon>
        <taxon>Scaptodrosophila</taxon>
    </lineage>
</organism>
<sequence length="523" mass="60941">MGSMWIIFSIIGLIVLCLLVLLIMAARYQRDYWRYLEIPHEPPKKLWHITKQLVTQSLSTEQMKAAHYSALYTKFKGQGPFCGFYALLQPRALVLESELIRQILIKDFANFNDRGMYVNQKTDPLSSDLYGRRGGLWQEMRRKLDPIFESERMEWLYLSIYEEAKQLLLAVSTTLMQQSHSTLHIQKMTRRYVLSSLASSVFGLDMGQRIKYSLEEFEQMTELVLSTRKHGYFMNLLMVRFPNFCRWLRMRTTPKEAEIYFVQLLHDMEAQREASGVRKKDFLQLLLDIKELELTTHESESESDKELKAHLQHELVAHAFGFLRAGFEQTSNTLCYVLYELAINADVQRKVREELNLSLERHHNNLSYEFIQSLNYMGQVISETLRMHPITPYIVRRTLNDYVVPDHPKFILVKELFVIIPTHAIHNDPELYLSPHQFNPDRWGGPRDSLREQSTWFGFGVGARSCIGVQLAQLQLRLALALLLLEYEFTLNSKRPLISCQDGIALKLTPLGVVEPGTEERAV</sequence>
<dbReference type="PRINTS" id="PR00463">
    <property type="entry name" value="EP450I"/>
</dbReference>
<keyword evidence="12 15" id="KW-0472">Membrane</keyword>
<evidence type="ECO:0000256" key="9">
    <source>
        <dbReference type="ARBA" id="ARBA00023002"/>
    </source>
</evidence>
<dbReference type="InterPro" id="IPR017972">
    <property type="entry name" value="Cyt_P450_CS"/>
</dbReference>
<dbReference type="InterPro" id="IPR050476">
    <property type="entry name" value="Insect_CytP450_Detox"/>
</dbReference>
<dbReference type="PANTHER" id="PTHR24292">
    <property type="entry name" value="CYTOCHROME P450"/>
    <property type="match status" value="1"/>
</dbReference>
<dbReference type="GO" id="GO:0005506">
    <property type="term" value="F:iron ion binding"/>
    <property type="evidence" value="ECO:0007669"/>
    <property type="project" value="InterPro"/>
</dbReference>
<dbReference type="InterPro" id="IPR001128">
    <property type="entry name" value="Cyt_P450"/>
</dbReference>
<evidence type="ECO:0000256" key="14">
    <source>
        <dbReference type="RuleBase" id="RU000461"/>
    </source>
</evidence>
<dbReference type="OrthoDB" id="1470350at2759"/>
<reference evidence="17" key="1">
    <citation type="submission" date="2025-08" db="UniProtKB">
        <authorList>
            <consortium name="RefSeq"/>
        </authorList>
    </citation>
    <scope>IDENTIFICATION</scope>
    <source>
        <strain evidence="17">11010-0011.00</strain>
        <tissue evidence="17">Whole body</tissue>
    </source>
</reference>
<keyword evidence="5 13" id="KW-0349">Heme</keyword>
<evidence type="ECO:0000313" key="17">
    <source>
        <dbReference type="RefSeq" id="XP_030385248.1"/>
    </source>
</evidence>
<keyword evidence="9 14" id="KW-0560">Oxidoreductase</keyword>
<dbReference type="CTD" id="36667"/>
<dbReference type="Pfam" id="PF00067">
    <property type="entry name" value="p450"/>
    <property type="match status" value="1"/>
</dbReference>
<dbReference type="Proteomes" id="UP000504634">
    <property type="component" value="Unplaced"/>
</dbReference>
<keyword evidence="8" id="KW-0492">Microsome</keyword>
<dbReference type="GO" id="GO:0016705">
    <property type="term" value="F:oxidoreductase activity, acting on paired donors, with incorporation or reduction of molecular oxygen"/>
    <property type="evidence" value="ECO:0007669"/>
    <property type="project" value="InterPro"/>
</dbReference>
<dbReference type="GO" id="GO:0020037">
    <property type="term" value="F:heme binding"/>
    <property type="evidence" value="ECO:0007669"/>
    <property type="project" value="InterPro"/>
</dbReference>
<evidence type="ECO:0000256" key="7">
    <source>
        <dbReference type="ARBA" id="ARBA00022824"/>
    </source>
</evidence>
<keyword evidence="6 13" id="KW-0479">Metal-binding</keyword>
<evidence type="ECO:0000256" key="6">
    <source>
        <dbReference type="ARBA" id="ARBA00022723"/>
    </source>
</evidence>
<name>A0A6J2UCS1_DROLE</name>
<dbReference type="SUPFAM" id="SSF48264">
    <property type="entry name" value="Cytochrome P450"/>
    <property type="match status" value="1"/>
</dbReference>
<dbReference type="GO" id="GO:0005789">
    <property type="term" value="C:endoplasmic reticulum membrane"/>
    <property type="evidence" value="ECO:0007669"/>
    <property type="project" value="UniProtKB-SubCell"/>
</dbReference>
<accession>A0A6J2UCS1</accession>
<dbReference type="InterPro" id="IPR036396">
    <property type="entry name" value="Cyt_P450_sf"/>
</dbReference>
<comment type="cofactor">
    <cofactor evidence="1 13">
        <name>heme</name>
        <dbReference type="ChEBI" id="CHEBI:30413"/>
    </cofactor>
</comment>
<dbReference type="InterPro" id="IPR002401">
    <property type="entry name" value="Cyt_P450_E_grp-I"/>
</dbReference>
<evidence type="ECO:0000256" key="3">
    <source>
        <dbReference type="ARBA" id="ARBA00004406"/>
    </source>
</evidence>
<keyword evidence="10 13" id="KW-0408">Iron</keyword>
<evidence type="ECO:0000256" key="5">
    <source>
        <dbReference type="ARBA" id="ARBA00022617"/>
    </source>
</evidence>
<keyword evidence="16" id="KW-1185">Reference proteome</keyword>
<protein>
    <submittedName>
        <fullName evidence="17">Probable cytochrome P450 317a1</fullName>
    </submittedName>
</protein>
<dbReference type="GO" id="GO:0004497">
    <property type="term" value="F:monooxygenase activity"/>
    <property type="evidence" value="ECO:0007669"/>
    <property type="project" value="UniProtKB-KW"/>
</dbReference>
<comment type="subcellular location">
    <subcellularLocation>
        <location evidence="3">Endoplasmic reticulum membrane</location>
        <topology evidence="3">Peripheral membrane protein</topology>
    </subcellularLocation>
    <subcellularLocation>
        <location evidence="2">Microsome membrane</location>
        <topology evidence="2">Peripheral membrane protein</topology>
    </subcellularLocation>
</comment>
<evidence type="ECO:0000256" key="8">
    <source>
        <dbReference type="ARBA" id="ARBA00022848"/>
    </source>
</evidence>
<dbReference type="Gene3D" id="1.10.630.10">
    <property type="entry name" value="Cytochrome P450"/>
    <property type="match status" value="1"/>
</dbReference>
<dbReference type="CDD" id="cd11056">
    <property type="entry name" value="CYP6-like"/>
    <property type="match status" value="1"/>
</dbReference>
<keyword evidence="15" id="KW-0812">Transmembrane</keyword>
<feature type="transmembrane region" description="Helical" evidence="15">
    <location>
        <begin position="6"/>
        <end position="26"/>
    </location>
</feature>
<keyword evidence="7" id="KW-0256">Endoplasmic reticulum</keyword>
<evidence type="ECO:0000256" key="13">
    <source>
        <dbReference type="PIRSR" id="PIRSR602401-1"/>
    </source>
</evidence>
<dbReference type="AlphaFoldDB" id="A0A6J2UCS1"/>
<dbReference type="GeneID" id="115632293"/>
<evidence type="ECO:0000313" key="16">
    <source>
        <dbReference type="Proteomes" id="UP000504634"/>
    </source>
</evidence>